<organism evidence="2 3">
    <name type="scientific">Pedobacter albus</name>
    <dbReference type="NCBI Taxonomy" id="3113905"/>
    <lineage>
        <taxon>Bacteria</taxon>
        <taxon>Pseudomonadati</taxon>
        <taxon>Bacteroidota</taxon>
        <taxon>Sphingobacteriia</taxon>
        <taxon>Sphingobacteriales</taxon>
        <taxon>Sphingobacteriaceae</taxon>
        <taxon>Pedobacter</taxon>
    </lineage>
</organism>
<dbReference type="Gene3D" id="2.20.110.10">
    <property type="entry name" value="Histone H3 K4-specific methyltransferase SET7/9 N-terminal domain"/>
    <property type="match status" value="1"/>
</dbReference>
<evidence type="ECO:0000313" key="2">
    <source>
        <dbReference type="EMBL" id="MEE1943924.1"/>
    </source>
</evidence>
<protein>
    <submittedName>
        <fullName evidence="2">Uncharacterized protein</fullName>
    </submittedName>
</protein>
<sequence length="190" mass="21804">MKNVLVLFLLLACFGVRAQVRPIYFIADSITTDKSKATHYGVFGKISTDTLWTFKLYDLRNNLVQVGTFADSLLMVPVGKFSYYGSVDDFNYDHNTHFYFKQTDRFLAEQGQYVAGKRSGRWVEFFPDGKILSITVYLAGLKHGEYKLFNQRGKLLVAGQHDLDLRDGEWKYLEGKKETYKSGELIAIKP</sequence>
<proteinExistence type="predicted"/>
<dbReference type="Proteomes" id="UP001336835">
    <property type="component" value="Unassembled WGS sequence"/>
</dbReference>
<feature type="chain" id="PRO_5045925782" evidence="1">
    <location>
        <begin position="19"/>
        <end position="190"/>
    </location>
</feature>
<keyword evidence="3" id="KW-1185">Reference proteome</keyword>
<feature type="signal peptide" evidence="1">
    <location>
        <begin position="1"/>
        <end position="18"/>
    </location>
</feature>
<accession>A0ABU7I3F3</accession>
<evidence type="ECO:0000256" key="1">
    <source>
        <dbReference type="SAM" id="SignalP"/>
    </source>
</evidence>
<gene>
    <name evidence="2" type="ORF">VRU48_02315</name>
</gene>
<reference evidence="2 3" key="1">
    <citation type="submission" date="2024-01" db="EMBL/GenBank/DDBJ databases">
        <title>Pedobacter sp. nov., isolated from fresh soil.</title>
        <authorList>
            <person name="Le N.T.T."/>
        </authorList>
    </citation>
    <scope>NUCLEOTIDE SEQUENCE [LARGE SCALE GENOMIC DNA]</scope>
    <source>
        <strain evidence="2 3">KR3-3</strain>
    </source>
</reference>
<dbReference type="RefSeq" id="WP_330106316.1">
    <property type="nucleotide sequence ID" value="NZ_JAZDQT010000001.1"/>
</dbReference>
<evidence type="ECO:0000313" key="3">
    <source>
        <dbReference type="Proteomes" id="UP001336835"/>
    </source>
</evidence>
<dbReference type="SUPFAM" id="SSF82185">
    <property type="entry name" value="Histone H3 K4-specific methyltransferase SET7/9 N-terminal domain"/>
    <property type="match status" value="1"/>
</dbReference>
<comment type="caution">
    <text evidence="2">The sequence shown here is derived from an EMBL/GenBank/DDBJ whole genome shotgun (WGS) entry which is preliminary data.</text>
</comment>
<name>A0ABU7I3F3_9SPHI</name>
<keyword evidence="1" id="KW-0732">Signal</keyword>
<dbReference type="EMBL" id="JAZDQT010000001">
    <property type="protein sequence ID" value="MEE1943924.1"/>
    <property type="molecule type" value="Genomic_DNA"/>
</dbReference>